<proteinExistence type="predicted"/>
<evidence type="ECO:0000313" key="1">
    <source>
        <dbReference type="EMBL" id="KAK5780657.1"/>
    </source>
</evidence>
<keyword evidence="2" id="KW-1185">Reference proteome</keyword>
<organism evidence="1 2">
    <name type="scientific">Arxiozyma heterogenica</name>
    <dbReference type="NCBI Taxonomy" id="278026"/>
    <lineage>
        <taxon>Eukaryota</taxon>
        <taxon>Fungi</taxon>
        <taxon>Dikarya</taxon>
        <taxon>Ascomycota</taxon>
        <taxon>Saccharomycotina</taxon>
        <taxon>Saccharomycetes</taxon>
        <taxon>Saccharomycetales</taxon>
        <taxon>Saccharomycetaceae</taxon>
        <taxon>Arxiozyma</taxon>
    </lineage>
</organism>
<accession>A0AAN7WPL9</accession>
<reference evidence="2" key="1">
    <citation type="submission" date="2023-07" db="EMBL/GenBank/DDBJ databases">
        <title>A draft genome of Kazachstania heterogenica Y-27499.</title>
        <authorList>
            <person name="Donic C."/>
            <person name="Kralova J.S."/>
            <person name="Fidel L."/>
            <person name="Ben-Dor S."/>
            <person name="Jung S."/>
        </authorList>
    </citation>
    <scope>NUCLEOTIDE SEQUENCE [LARGE SCALE GENOMIC DNA]</scope>
    <source>
        <strain evidence="2">Y27499</strain>
    </source>
</reference>
<sequence length="450" mass="51185">MDRVRALIGIKSHNNNNSFNTNNNRDIRSNINRNLEYTGSTPTTRIVNENIGSRDEIARGDGDRRFIRQPLNGTDQFSLYDQHTVVENEGNNPIEESMTINNDDIHTFISESQTIGDLYTRGYVNRSPNFDSVRNIPLVSILLTRGLFAFSSDISYKTFLNNKRKLDQPASLDNGGIGVPLFHAVTNNVIKSLLVSGKSKVEPVMKIFKYQIIDNNHTSSLEDLELLPNYEIILQNNISNKFLIKYEFCQIFKSIDENNSLKIIHILKFHDGKEIRMVNFSDKKDIDTVVDDFPLRWYGFSGFASPFGSNDIKLLVLDDNMPSYMDNNTINSGVNNSHTNNANQLISSRPLRALPIWGRYSDTNVSMLPTKRTVKLANFKIKELSQATNAALYTDSDEDSTSLSNGITMIPENTQILTCMCMLLHEYESRKERRHKNNTANDDSILFTNN</sequence>
<dbReference type="Proteomes" id="UP001306508">
    <property type="component" value="Unassembled WGS sequence"/>
</dbReference>
<evidence type="ECO:0000313" key="2">
    <source>
        <dbReference type="Proteomes" id="UP001306508"/>
    </source>
</evidence>
<comment type="caution">
    <text evidence="1">The sequence shown here is derived from an EMBL/GenBank/DDBJ whole genome shotgun (WGS) entry which is preliminary data.</text>
</comment>
<protein>
    <submittedName>
        <fullName evidence="1">Uncharacterized protein</fullName>
    </submittedName>
</protein>
<dbReference type="EMBL" id="JAWIZZ010000040">
    <property type="protein sequence ID" value="KAK5780657.1"/>
    <property type="molecule type" value="Genomic_DNA"/>
</dbReference>
<name>A0AAN7WPL9_9SACH</name>
<gene>
    <name evidence="1" type="ORF">RI543_001779</name>
</gene>
<dbReference type="AlphaFoldDB" id="A0AAN7WPL9"/>